<keyword evidence="1" id="KW-0472">Membrane</keyword>
<keyword evidence="1" id="KW-0812">Transmembrane</keyword>
<reference evidence="4" key="1">
    <citation type="journal article" date="2019" name="Int. J. Syst. Evol. Microbiol.">
        <title>The Global Catalogue of Microorganisms (GCM) 10K type strain sequencing project: providing services to taxonomists for standard genome sequencing and annotation.</title>
        <authorList>
            <consortium name="The Broad Institute Genomics Platform"/>
            <consortium name="The Broad Institute Genome Sequencing Center for Infectious Disease"/>
            <person name="Wu L."/>
            <person name="Ma J."/>
        </authorList>
    </citation>
    <scope>NUCLEOTIDE SEQUENCE [LARGE SCALE GENOMIC DNA]</scope>
    <source>
        <strain evidence="4">CECT 8570</strain>
    </source>
</reference>
<dbReference type="Pfam" id="PF07786">
    <property type="entry name" value="HGSNAT_cat"/>
    <property type="match status" value="1"/>
</dbReference>
<feature type="transmembrane region" description="Helical" evidence="1">
    <location>
        <begin position="112"/>
        <end position="130"/>
    </location>
</feature>
<evidence type="ECO:0000313" key="3">
    <source>
        <dbReference type="EMBL" id="MFC4361980.1"/>
    </source>
</evidence>
<evidence type="ECO:0000256" key="1">
    <source>
        <dbReference type="SAM" id="Phobius"/>
    </source>
</evidence>
<proteinExistence type="predicted"/>
<keyword evidence="1" id="KW-1133">Transmembrane helix</keyword>
<feature type="transmembrane region" description="Helical" evidence="1">
    <location>
        <begin position="190"/>
        <end position="207"/>
    </location>
</feature>
<keyword evidence="4" id="KW-1185">Reference proteome</keyword>
<dbReference type="PANTHER" id="PTHR31061:SF24">
    <property type="entry name" value="LD22376P"/>
    <property type="match status" value="1"/>
</dbReference>
<feature type="transmembrane region" description="Helical" evidence="1">
    <location>
        <begin position="46"/>
        <end position="64"/>
    </location>
</feature>
<gene>
    <name evidence="3" type="ORF">ACFOX3_06700</name>
</gene>
<feature type="domain" description="Heparan-alpha-glucosaminide N-acetyltransferase catalytic" evidence="2">
    <location>
        <begin position="5"/>
        <end position="150"/>
    </location>
</feature>
<feature type="transmembrane region" description="Helical" evidence="1">
    <location>
        <begin position="85"/>
        <end position="100"/>
    </location>
</feature>
<protein>
    <submittedName>
        <fullName evidence="3">Acyltransferase family protein</fullName>
    </submittedName>
</protein>
<sequence>MSKGRYIALDAMRGLTLALMIVVNTPGSWSAVYAPLLHADWHGWTFTDLVFPFFLFIVGAALFFSRQASAQPTRFEQCKKITRRAFMLVALGVFLEYYPFLTNLESLRLPGVLQRIGLAYALAAYIQVFIRPHWNLVLIAAILVLYSALLLCASDPYGLEGNILRAFDLAVLGESHLWAGKGLAFDPENLLGTVAATATVLIGFEAARWLRSGQSFWRLVLGLVVVGICSVVVAYGLPEPINKSLWTSAYVLLTGGLALLFLAGLLVLERGRLGAWVMQPFSILGQNPLFIYALSWLWVRSYSLVATEDGTLYDSLFLCLALAMPAKLASLVFALLHLGLLWLLAWWLHSRKIYIKL</sequence>
<feature type="transmembrane region" description="Helical" evidence="1">
    <location>
        <begin position="137"/>
        <end position="159"/>
    </location>
</feature>
<dbReference type="EMBL" id="JBHSCX010000004">
    <property type="protein sequence ID" value="MFC4361980.1"/>
    <property type="molecule type" value="Genomic_DNA"/>
</dbReference>
<keyword evidence="3" id="KW-0808">Transferase</keyword>
<dbReference type="GO" id="GO:0016746">
    <property type="term" value="F:acyltransferase activity"/>
    <property type="evidence" value="ECO:0007669"/>
    <property type="project" value="UniProtKB-KW"/>
</dbReference>
<evidence type="ECO:0000259" key="2">
    <source>
        <dbReference type="Pfam" id="PF07786"/>
    </source>
</evidence>
<feature type="transmembrane region" description="Helical" evidence="1">
    <location>
        <begin position="326"/>
        <end position="348"/>
    </location>
</feature>
<accession>A0ABV8V408</accession>
<evidence type="ECO:0000313" key="4">
    <source>
        <dbReference type="Proteomes" id="UP001595840"/>
    </source>
</evidence>
<feature type="transmembrane region" description="Helical" evidence="1">
    <location>
        <begin position="219"/>
        <end position="237"/>
    </location>
</feature>
<name>A0ABV8V408_9GAMM</name>
<keyword evidence="3" id="KW-0012">Acyltransferase</keyword>
<dbReference type="PANTHER" id="PTHR31061">
    <property type="entry name" value="LD22376P"/>
    <property type="match status" value="1"/>
</dbReference>
<dbReference type="Proteomes" id="UP001595840">
    <property type="component" value="Unassembled WGS sequence"/>
</dbReference>
<organism evidence="3 4">
    <name type="scientific">Simiduia curdlanivorans</name>
    <dbReference type="NCBI Taxonomy" id="1492769"/>
    <lineage>
        <taxon>Bacteria</taxon>
        <taxon>Pseudomonadati</taxon>
        <taxon>Pseudomonadota</taxon>
        <taxon>Gammaproteobacteria</taxon>
        <taxon>Cellvibrionales</taxon>
        <taxon>Cellvibrionaceae</taxon>
        <taxon>Simiduia</taxon>
    </lineage>
</organism>
<comment type="caution">
    <text evidence="3">The sequence shown here is derived from an EMBL/GenBank/DDBJ whole genome shotgun (WGS) entry which is preliminary data.</text>
</comment>
<dbReference type="RefSeq" id="WP_290264189.1">
    <property type="nucleotide sequence ID" value="NZ_JAUFQG010000006.1"/>
</dbReference>
<dbReference type="InterPro" id="IPR012429">
    <property type="entry name" value="HGSNAT_cat"/>
</dbReference>
<feature type="transmembrane region" description="Helical" evidence="1">
    <location>
        <begin position="249"/>
        <end position="268"/>
    </location>
</feature>